<proteinExistence type="predicted"/>
<sequence length="355" mass="40757">MPRRTQQRSQRLGVSQEPTMTPRAKRLETRLRRPCETPQVDRDGSQFNDPDEAALVDQCSTDHDRIQPPVRSRKRRAQPLEAPASKRANVPRSEVKREIVDRDPISVNAYPHGLNPSPPLSSSARSVEGQSHPLEGFTDVEGYSRLELATRQWYISSFSNKEVDPPIQAALPALSGNPAEYRRAVARVRDFYKRFKSRTLSDARNWFAKWVALKQNHPYATVTDFKVLKKALNKSFRTKWLPEVFGWASKAIDFNDCTPLGHAFAKYAFVQLVIRARLHFLYREKDNKDPSLAKHSREYLLAAIDGLRTRAEFQELTINDFPLRKSSLPRRRGVRYELDLEEDSDGSVGDNFDSH</sequence>
<organism evidence="2 3">
    <name type="scientific">Elaphomyces granulatus</name>
    <dbReference type="NCBI Taxonomy" id="519963"/>
    <lineage>
        <taxon>Eukaryota</taxon>
        <taxon>Fungi</taxon>
        <taxon>Dikarya</taxon>
        <taxon>Ascomycota</taxon>
        <taxon>Pezizomycotina</taxon>
        <taxon>Eurotiomycetes</taxon>
        <taxon>Eurotiomycetidae</taxon>
        <taxon>Eurotiales</taxon>
        <taxon>Elaphomycetaceae</taxon>
        <taxon>Elaphomyces</taxon>
    </lineage>
</organism>
<feature type="compositionally biased region" description="Basic and acidic residues" evidence="1">
    <location>
        <begin position="25"/>
        <end position="44"/>
    </location>
</feature>
<feature type="compositionally biased region" description="Polar residues" evidence="1">
    <location>
        <begin position="7"/>
        <end position="19"/>
    </location>
</feature>
<evidence type="ECO:0000256" key="1">
    <source>
        <dbReference type="SAM" id="MobiDB-lite"/>
    </source>
</evidence>
<accession>A0A232LN80</accession>
<dbReference type="Proteomes" id="UP000243515">
    <property type="component" value="Unassembled WGS sequence"/>
</dbReference>
<gene>
    <name evidence="2" type="ORF">Egran_06635</name>
</gene>
<keyword evidence="3" id="KW-1185">Reference proteome</keyword>
<protein>
    <submittedName>
        <fullName evidence="2">Uncharacterized protein</fullName>
    </submittedName>
</protein>
<evidence type="ECO:0000313" key="2">
    <source>
        <dbReference type="EMBL" id="OXV05599.1"/>
    </source>
</evidence>
<reference evidence="2 3" key="1">
    <citation type="journal article" date="2015" name="Environ. Microbiol.">
        <title>Metagenome sequence of Elaphomyces granulatus from sporocarp tissue reveals Ascomycota ectomycorrhizal fingerprints of genome expansion and a Proteobacteria-rich microbiome.</title>
        <authorList>
            <person name="Quandt C.A."/>
            <person name="Kohler A."/>
            <person name="Hesse C.N."/>
            <person name="Sharpton T.J."/>
            <person name="Martin F."/>
            <person name="Spatafora J.W."/>
        </authorList>
    </citation>
    <scope>NUCLEOTIDE SEQUENCE [LARGE SCALE GENOMIC DNA]</scope>
    <source>
        <strain evidence="2 3">OSC145934</strain>
    </source>
</reference>
<comment type="caution">
    <text evidence="2">The sequence shown here is derived from an EMBL/GenBank/DDBJ whole genome shotgun (WGS) entry which is preliminary data.</text>
</comment>
<dbReference type="AlphaFoldDB" id="A0A232LN80"/>
<name>A0A232LN80_9EURO</name>
<feature type="compositionally biased region" description="Polar residues" evidence="1">
    <location>
        <begin position="120"/>
        <end position="129"/>
    </location>
</feature>
<feature type="compositionally biased region" description="Basic and acidic residues" evidence="1">
    <location>
        <begin position="93"/>
        <end position="104"/>
    </location>
</feature>
<evidence type="ECO:0000313" key="3">
    <source>
        <dbReference type="Proteomes" id="UP000243515"/>
    </source>
</evidence>
<dbReference type="EMBL" id="NPHW01006708">
    <property type="protein sequence ID" value="OXV05599.1"/>
    <property type="molecule type" value="Genomic_DNA"/>
</dbReference>
<feature type="region of interest" description="Disordered" evidence="1">
    <location>
        <begin position="1"/>
        <end position="130"/>
    </location>
</feature>